<evidence type="ECO:0000313" key="3">
    <source>
        <dbReference type="Proteomes" id="UP000653692"/>
    </source>
</evidence>
<dbReference type="AlphaFoldDB" id="A0A832ZGT1"/>
<evidence type="ECO:0000313" key="2">
    <source>
        <dbReference type="EMBL" id="HIP89598.1"/>
    </source>
</evidence>
<keyword evidence="1" id="KW-0812">Transmembrane</keyword>
<keyword evidence="1" id="KW-1133">Transmembrane helix</keyword>
<feature type="transmembrane region" description="Helical" evidence="1">
    <location>
        <begin position="21"/>
        <end position="43"/>
    </location>
</feature>
<accession>A0A832ZGT1</accession>
<gene>
    <name evidence="2" type="ORF">EYH24_06705</name>
</gene>
<protein>
    <submittedName>
        <fullName evidence="2">DUF1102 domain-containing protein</fullName>
    </submittedName>
</protein>
<comment type="caution">
    <text evidence="2">The sequence shown here is derived from an EMBL/GenBank/DDBJ whole genome shotgun (WGS) entry which is preliminary data.</text>
</comment>
<sequence>MLSNTLFFVCEAIKVISTKTTLSLAAIILIVTVGIGTPVFYAFEEFTIETPLPPYAFLTIDISEGNPFYPGYGKGLSIDTIHMFDDVMKVENNVTQTGASVICVIITSQMDGLRFYHSNTTPKESISFTLGEYESVNVGIYINTTNHTLGEVSGSFKIQAYEGGCG</sequence>
<evidence type="ECO:0000256" key="1">
    <source>
        <dbReference type="SAM" id="Phobius"/>
    </source>
</evidence>
<reference evidence="2" key="1">
    <citation type="journal article" date="2020" name="ISME J.">
        <title>Gammaproteobacteria mediating utilization of methyl-, sulfur- and petroleum organic compounds in deep ocean hydrothermal plumes.</title>
        <authorList>
            <person name="Zhou Z."/>
            <person name="Liu Y."/>
            <person name="Pan J."/>
            <person name="Cron B.R."/>
            <person name="Toner B.M."/>
            <person name="Anantharaman K."/>
            <person name="Breier J.A."/>
            <person name="Dick G.J."/>
            <person name="Li M."/>
        </authorList>
    </citation>
    <scope>NUCLEOTIDE SEQUENCE</scope>
    <source>
        <strain evidence="2">SZUA-1476</strain>
    </source>
</reference>
<dbReference type="InterPro" id="IPR009482">
    <property type="entry name" value="DUF1102"/>
</dbReference>
<keyword evidence="1" id="KW-0472">Membrane</keyword>
<dbReference type="Pfam" id="PF06510">
    <property type="entry name" value="DUF1102"/>
    <property type="match status" value="1"/>
</dbReference>
<dbReference type="Proteomes" id="UP000653692">
    <property type="component" value="Unassembled WGS sequence"/>
</dbReference>
<dbReference type="EMBL" id="DQUR01000227">
    <property type="protein sequence ID" value="HIP89598.1"/>
    <property type="molecule type" value="Genomic_DNA"/>
</dbReference>
<name>A0A832ZGT1_9EURY</name>
<proteinExistence type="predicted"/>
<organism evidence="2 3">
    <name type="scientific">Thermococcus paralvinellae</name>
    <dbReference type="NCBI Taxonomy" id="582419"/>
    <lineage>
        <taxon>Archaea</taxon>
        <taxon>Methanobacteriati</taxon>
        <taxon>Methanobacteriota</taxon>
        <taxon>Thermococci</taxon>
        <taxon>Thermococcales</taxon>
        <taxon>Thermococcaceae</taxon>
        <taxon>Thermococcus</taxon>
    </lineage>
</organism>